<feature type="compositionally biased region" description="Polar residues" evidence="1">
    <location>
        <begin position="227"/>
        <end position="240"/>
    </location>
</feature>
<evidence type="ECO:0000256" key="1">
    <source>
        <dbReference type="SAM" id="MobiDB-lite"/>
    </source>
</evidence>
<reference evidence="2" key="1">
    <citation type="submission" date="2020-11" db="EMBL/GenBank/DDBJ databases">
        <authorList>
            <person name="Tran Van P."/>
        </authorList>
    </citation>
    <scope>NUCLEOTIDE SEQUENCE</scope>
</reference>
<organism evidence="2">
    <name type="scientific">Timema cristinae</name>
    <name type="common">Walking stick</name>
    <dbReference type="NCBI Taxonomy" id="61476"/>
    <lineage>
        <taxon>Eukaryota</taxon>
        <taxon>Metazoa</taxon>
        <taxon>Ecdysozoa</taxon>
        <taxon>Arthropoda</taxon>
        <taxon>Hexapoda</taxon>
        <taxon>Insecta</taxon>
        <taxon>Pterygota</taxon>
        <taxon>Neoptera</taxon>
        <taxon>Polyneoptera</taxon>
        <taxon>Phasmatodea</taxon>
        <taxon>Timematodea</taxon>
        <taxon>Timematoidea</taxon>
        <taxon>Timematidae</taxon>
        <taxon>Timema</taxon>
    </lineage>
</organism>
<evidence type="ECO:0000313" key="2">
    <source>
        <dbReference type="EMBL" id="CAD7415156.1"/>
    </source>
</evidence>
<proteinExistence type="predicted"/>
<dbReference type="EMBL" id="OC325584">
    <property type="protein sequence ID" value="CAD7415156.1"/>
    <property type="molecule type" value="Genomic_DNA"/>
</dbReference>
<name>A0A7R9DJV7_TIMCR</name>
<protein>
    <submittedName>
        <fullName evidence="2">Uncharacterized protein</fullName>
    </submittedName>
</protein>
<feature type="region of interest" description="Disordered" evidence="1">
    <location>
        <begin position="218"/>
        <end position="240"/>
    </location>
</feature>
<sequence length="240" mass="27422">MVFDPLGSVQLNEEEAHDRKVTGLWMWRFQWAFCWVRKDKLYKEAFQHVAGKNSHFFLNKSSGSVVGRPVVWGFESLPVPSRFPFLSYKKVQIWVLKSEVMMYGCPSSVCPGSFLNRGLEECNVALAYSIESKSSISGSQSYTARHCSVLLDHLAKRMDFVAPVGLVYRVPRGLFSALFRSTDLSPSDFIAGFILLRVKQKRDGREYRRQQLLAERPDNTLSEYKESQTSSCSHNSSRND</sequence>
<dbReference type="AlphaFoldDB" id="A0A7R9DJV7"/>
<accession>A0A7R9DJV7</accession>
<gene>
    <name evidence="2" type="ORF">TCEB3V08_LOCUS12333</name>
</gene>